<evidence type="ECO:0000313" key="2">
    <source>
        <dbReference type="Ensembl" id="ENSVURP00010010731.1"/>
    </source>
</evidence>
<dbReference type="Ensembl" id="ENSVURT00010012181.1">
    <property type="protein sequence ID" value="ENSVURP00010010731.1"/>
    <property type="gene ID" value="ENSVURG00010008289.1"/>
</dbReference>
<dbReference type="AlphaFoldDB" id="A0A4X2KL32"/>
<feature type="chain" id="PRO_5021501907" description="UBC core domain-containing protein" evidence="1">
    <location>
        <begin position="23"/>
        <end position="136"/>
    </location>
</feature>
<keyword evidence="3" id="KW-1185">Reference proteome</keyword>
<evidence type="ECO:0000256" key="1">
    <source>
        <dbReference type="SAM" id="SignalP"/>
    </source>
</evidence>
<protein>
    <recommendedName>
        <fullName evidence="4">UBC core domain-containing protein</fullName>
    </recommendedName>
</protein>
<dbReference type="STRING" id="29139.ENSVURP00010010731"/>
<organism evidence="2 3">
    <name type="scientific">Vombatus ursinus</name>
    <name type="common">Common wombat</name>
    <dbReference type="NCBI Taxonomy" id="29139"/>
    <lineage>
        <taxon>Eukaryota</taxon>
        <taxon>Metazoa</taxon>
        <taxon>Chordata</taxon>
        <taxon>Craniata</taxon>
        <taxon>Vertebrata</taxon>
        <taxon>Euteleostomi</taxon>
        <taxon>Mammalia</taxon>
        <taxon>Metatheria</taxon>
        <taxon>Diprotodontia</taxon>
        <taxon>Vombatidae</taxon>
        <taxon>Vombatus</taxon>
    </lineage>
</organism>
<dbReference type="GeneTree" id="ENSGT01030000235142"/>
<keyword evidence="1" id="KW-0732">Signal</keyword>
<evidence type="ECO:0000313" key="3">
    <source>
        <dbReference type="Proteomes" id="UP000314987"/>
    </source>
</evidence>
<reference evidence="3" key="1">
    <citation type="submission" date="2018-12" db="EMBL/GenBank/DDBJ databases">
        <authorList>
            <person name="Yazar S."/>
        </authorList>
    </citation>
    <scope>NUCLEOTIDE SEQUENCE [LARGE SCALE GENOMIC DNA]</scope>
</reference>
<dbReference type="InterPro" id="IPR016135">
    <property type="entry name" value="UBQ-conjugating_enzyme/RWD"/>
</dbReference>
<sequence length="136" mass="15549">MNWAKLEARGDLVLSLWRCAQATVWGGIPTRSKITILLTLASRLKCDDLVKIFHTATIASDSPWKVIIRDRLLMKETAVNEANLIFAFKVNFPEPQKVNYFQLTGTPGEGYYQGRTFSLEIEVPLSQIYFILFCYI</sequence>
<evidence type="ECO:0008006" key="4">
    <source>
        <dbReference type="Google" id="ProtNLM"/>
    </source>
</evidence>
<proteinExistence type="predicted"/>
<dbReference type="SUPFAM" id="SSF54495">
    <property type="entry name" value="UBC-like"/>
    <property type="match status" value="1"/>
</dbReference>
<reference evidence="2" key="2">
    <citation type="submission" date="2025-08" db="UniProtKB">
        <authorList>
            <consortium name="Ensembl"/>
        </authorList>
    </citation>
    <scope>IDENTIFICATION</scope>
</reference>
<reference evidence="2" key="3">
    <citation type="submission" date="2025-09" db="UniProtKB">
        <authorList>
            <consortium name="Ensembl"/>
        </authorList>
    </citation>
    <scope>IDENTIFICATION</scope>
</reference>
<feature type="signal peptide" evidence="1">
    <location>
        <begin position="1"/>
        <end position="22"/>
    </location>
</feature>
<name>A0A4X2KL32_VOMUR</name>
<dbReference type="Proteomes" id="UP000314987">
    <property type="component" value="Unassembled WGS sequence"/>
</dbReference>
<accession>A0A4X2KL32</accession>